<dbReference type="Pfam" id="PF08241">
    <property type="entry name" value="Methyltransf_11"/>
    <property type="match status" value="1"/>
</dbReference>
<dbReference type="Proteomes" id="UP000231134">
    <property type="component" value="Unassembled WGS sequence"/>
</dbReference>
<sequence>MQEKNENLEPLKPNLDLFNAISDETRLKILMILSHSEFTVNELKEVLDIHQSNASRHLSKLSACGLLKDRREGTKAFYGLSDDLYMSSRLYDMISKAWEQLPDLAVVESKVEELLVSRRNNYSAKFHKLSEAGGSLRAQISLFAHLMVQFDHAIDIGCGEGGDLSFMLAGRCKKVTAIDISESSVKGVNEMARNRGFSNIKALCADMRKIPLPTGCADLVLMSQVLHHAPSPQEALAEAVRLLKPGATLALLDLAEHHEEELRETHGHLWLGFSEERIRFLLQNQPCEIVETEIIQSEISEEKKLPAICIIVKKIG</sequence>
<evidence type="ECO:0000313" key="3">
    <source>
        <dbReference type="EMBL" id="PJJ40460.1"/>
    </source>
</evidence>
<dbReference type="InterPro" id="IPR011991">
    <property type="entry name" value="ArsR-like_HTH"/>
</dbReference>
<proteinExistence type="predicted"/>
<evidence type="ECO:0000256" key="1">
    <source>
        <dbReference type="ARBA" id="ARBA00022679"/>
    </source>
</evidence>
<keyword evidence="1" id="KW-0808">Transferase</keyword>
<dbReference type="PROSITE" id="PS50987">
    <property type="entry name" value="HTH_ARSR_2"/>
    <property type="match status" value="1"/>
</dbReference>
<dbReference type="Gene3D" id="3.40.50.150">
    <property type="entry name" value="Vaccinia Virus protein VP39"/>
    <property type="match status" value="1"/>
</dbReference>
<dbReference type="PRINTS" id="PR00778">
    <property type="entry name" value="HTHARSR"/>
</dbReference>
<organism evidence="3 4">
    <name type="scientific">Hallerella succinigenes</name>
    <dbReference type="NCBI Taxonomy" id="1896222"/>
    <lineage>
        <taxon>Bacteria</taxon>
        <taxon>Pseudomonadati</taxon>
        <taxon>Fibrobacterota</taxon>
        <taxon>Fibrobacteria</taxon>
        <taxon>Fibrobacterales</taxon>
        <taxon>Fibrobacteraceae</taxon>
        <taxon>Hallerella</taxon>
    </lineage>
</organism>
<dbReference type="PANTHER" id="PTHR43861:SF3">
    <property type="entry name" value="PUTATIVE (AFU_ORTHOLOGUE AFUA_2G14390)-RELATED"/>
    <property type="match status" value="1"/>
</dbReference>
<dbReference type="CDD" id="cd02440">
    <property type="entry name" value="AdoMet_MTases"/>
    <property type="match status" value="1"/>
</dbReference>
<feature type="domain" description="HTH arsR-type" evidence="2">
    <location>
        <begin position="6"/>
        <end position="101"/>
    </location>
</feature>
<comment type="caution">
    <text evidence="3">The sequence shown here is derived from an EMBL/GenBank/DDBJ whole genome shotgun (WGS) entry which is preliminary data.</text>
</comment>
<dbReference type="SUPFAM" id="SSF53335">
    <property type="entry name" value="S-adenosyl-L-methionine-dependent methyltransferases"/>
    <property type="match status" value="1"/>
</dbReference>
<keyword evidence="4" id="KW-1185">Reference proteome</keyword>
<dbReference type="InterPro" id="IPR036390">
    <property type="entry name" value="WH_DNA-bd_sf"/>
</dbReference>
<dbReference type="InterPro" id="IPR013216">
    <property type="entry name" value="Methyltransf_11"/>
</dbReference>
<dbReference type="SMART" id="SM00418">
    <property type="entry name" value="HTH_ARSR"/>
    <property type="match status" value="1"/>
</dbReference>
<dbReference type="Pfam" id="PF01022">
    <property type="entry name" value="HTH_5"/>
    <property type="match status" value="1"/>
</dbReference>
<dbReference type="PANTHER" id="PTHR43861">
    <property type="entry name" value="TRANS-ACONITATE 2-METHYLTRANSFERASE-RELATED"/>
    <property type="match status" value="1"/>
</dbReference>
<dbReference type="RefSeq" id="WP_241899407.1">
    <property type="nucleotide sequence ID" value="NZ_JAQXKX010000007.1"/>
</dbReference>
<dbReference type="GO" id="GO:0003700">
    <property type="term" value="F:DNA-binding transcription factor activity"/>
    <property type="evidence" value="ECO:0007669"/>
    <property type="project" value="InterPro"/>
</dbReference>
<name>A0A2M9A417_9BACT</name>
<dbReference type="EMBL" id="PGEX01000001">
    <property type="protein sequence ID" value="PJJ40460.1"/>
    <property type="molecule type" value="Genomic_DNA"/>
</dbReference>
<reference evidence="3 4" key="1">
    <citation type="submission" date="2017-11" db="EMBL/GenBank/DDBJ databases">
        <title>Animal gut microbial communities from fecal samples from Wisconsin, USA.</title>
        <authorList>
            <person name="Neumann A."/>
        </authorList>
    </citation>
    <scope>NUCLEOTIDE SEQUENCE [LARGE SCALE GENOMIC DNA]</scope>
    <source>
        <strain evidence="3 4">UWS3</strain>
    </source>
</reference>
<dbReference type="AlphaFoldDB" id="A0A2M9A417"/>
<dbReference type="InterPro" id="IPR036388">
    <property type="entry name" value="WH-like_DNA-bd_sf"/>
</dbReference>
<dbReference type="NCBIfam" id="NF033788">
    <property type="entry name" value="HTH_metalloreg"/>
    <property type="match status" value="1"/>
</dbReference>
<dbReference type="GO" id="GO:0008757">
    <property type="term" value="F:S-adenosylmethionine-dependent methyltransferase activity"/>
    <property type="evidence" value="ECO:0007669"/>
    <property type="project" value="InterPro"/>
</dbReference>
<evidence type="ECO:0000259" key="2">
    <source>
        <dbReference type="PROSITE" id="PS50987"/>
    </source>
</evidence>
<evidence type="ECO:0000313" key="4">
    <source>
        <dbReference type="Proteomes" id="UP000231134"/>
    </source>
</evidence>
<dbReference type="SUPFAM" id="SSF46785">
    <property type="entry name" value="Winged helix' DNA-binding domain"/>
    <property type="match status" value="1"/>
</dbReference>
<dbReference type="InterPro" id="IPR029063">
    <property type="entry name" value="SAM-dependent_MTases_sf"/>
</dbReference>
<accession>A0A2M9A417</accession>
<dbReference type="InterPro" id="IPR001845">
    <property type="entry name" value="HTH_ArsR_DNA-bd_dom"/>
</dbReference>
<dbReference type="Gene3D" id="1.10.10.10">
    <property type="entry name" value="Winged helix-like DNA-binding domain superfamily/Winged helix DNA-binding domain"/>
    <property type="match status" value="1"/>
</dbReference>
<gene>
    <name evidence="3" type="ORF">BGX16_0384</name>
</gene>
<protein>
    <submittedName>
        <fullName evidence="3">ArsR family transcriptional regulator</fullName>
    </submittedName>
</protein>
<dbReference type="CDD" id="cd00090">
    <property type="entry name" value="HTH_ARSR"/>
    <property type="match status" value="1"/>
</dbReference>